<dbReference type="EMBL" id="CADCWP010000002">
    <property type="protein sequence ID" value="CAA9552986.1"/>
    <property type="molecule type" value="Genomic_DNA"/>
</dbReference>
<dbReference type="Gene3D" id="1.25.40.10">
    <property type="entry name" value="Tetratricopeptide repeat domain"/>
    <property type="match status" value="1"/>
</dbReference>
<organism evidence="1">
    <name type="scientific">uncultured Truepera sp</name>
    <dbReference type="NCBI Taxonomy" id="543023"/>
    <lineage>
        <taxon>Bacteria</taxon>
        <taxon>Thermotogati</taxon>
        <taxon>Deinococcota</taxon>
        <taxon>Deinococci</taxon>
        <taxon>Trueperales</taxon>
        <taxon>Trueperaceae</taxon>
        <taxon>Truepera</taxon>
        <taxon>environmental samples</taxon>
    </lineage>
</organism>
<dbReference type="AlphaFoldDB" id="A0A6J4UPM1"/>
<sequence>MKPLRLLVVWFALLGGVAAAQPRLAVFPFVSDEPRLGVAVADRLTHAFTDPSIPPELALGLVPPLVLGEDTFISPLNLLGSRQTGSRYAATLLREVLSLETVVTGRVRYAGAGLELELFVAREEGTISLLFRAPEAFPDRLVRAAQAALAGATELTPDPNARLSLDLSSPYGTFVDGLVNLGSGLPEEASPLIQRAAAALSAEARWKRRASALEALLSERPAQAQARYPLLAAVVALNTEPLREASVARAFSRSELPLARLWEVLLSVREADAAARSGFDVLAHGSDAYPFAAAEGLLYRLSRGEAERATTKAVRAELQELLQREPNALGISVVGLFVAQTLQDGVLEQVLAARLTRLAPAFAYPYERLSQRAFDQNDPNAAAVALRTATRLEPSSDLYWTNLGWAYYLLGVLGESENASEQALALNPNEHIARYNLGLVEVVTGRLGVALDTYAEAAARDLEADGLLDPAAAADLRDALTRYPEVPGVHYALATLLEAEGRGREAAEQYARYAERGRGALAAEAGERSRVLRAPPPPLRIAPAARVGLGPEALAFPDYLPGDVLYTRFELSTPGDELPSPQRITLRLRDASGEVVAESEATKRDPLPPNTVALEIEDAALTLPRALSAGRYQLSITARARGREGQVAVPIRVAARAPSLVRQLLGRGVILRSLAAGLPLYAPQDVAADDRVLLRTLIGELSQAAAAAAETLPEPTRGRFAGQSGSALFSSSRSGDVRDFLGYLLQTAPGTDAAFAELYARWVLSGAPIP</sequence>
<reference evidence="1" key="1">
    <citation type="submission" date="2020-02" db="EMBL/GenBank/DDBJ databases">
        <authorList>
            <person name="Meier V. D."/>
        </authorList>
    </citation>
    <scope>NUCLEOTIDE SEQUENCE</scope>
    <source>
        <strain evidence="1">AVDCRST_MAG86</strain>
    </source>
</reference>
<protein>
    <submittedName>
        <fullName evidence="1">Uncharacterized protein</fullName>
    </submittedName>
</protein>
<gene>
    <name evidence="1" type="ORF">AVDCRST_MAG86-178</name>
</gene>
<proteinExistence type="predicted"/>
<name>A0A6J4UPM1_9DEIN</name>
<accession>A0A6J4UPM1</accession>
<dbReference type="InterPro" id="IPR011990">
    <property type="entry name" value="TPR-like_helical_dom_sf"/>
</dbReference>
<dbReference type="SUPFAM" id="SSF48452">
    <property type="entry name" value="TPR-like"/>
    <property type="match status" value="1"/>
</dbReference>
<evidence type="ECO:0000313" key="1">
    <source>
        <dbReference type="EMBL" id="CAA9552986.1"/>
    </source>
</evidence>